<keyword evidence="3" id="KW-0175">Coiled coil</keyword>
<reference evidence="4 5" key="1">
    <citation type="submission" date="2024-06" db="EMBL/GenBank/DDBJ databases">
        <title>Genome of Rhodovulum iodosum, a marine photoferrotroph.</title>
        <authorList>
            <person name="Bianchini G."/>
            <person name="Nikeleit V."/>
            <person name="Kappler A."/>
            <person name="Bryce C."/>
            <person name="Sanchez-Baracaldo P."/>
        </authorList>
    </citation>
    <scope>NUCLEOTIDE SEQUENCE [LARGE SCALE GENOMIC DNA]</scope>
    <source>
        <strain evidence="4 5">UT/N1</strain>
    </source>
</reference>
<comment type="caution">
    <text evidence="4">The sequence shown here is derived from an EMBL/GenBank/DDBJ whole genome shotgun (WGS) entry which is preliminary data.</text>
</comment>
<keyword evidence="5" id="KW-1185">Reference proteome</keyword>
<keyword evidence="2" id="KW-0449">Lipoprotein</keyword>
<dbReference type="NCBIfam" id="TIGR01845">
    <property type="entry name" value="outer_NodT"/>
    <property type="match status" value="1"/>
</dbReference>
<evidence type="ECO:0000313" key="4">
    <source>
        <dbReference type="EMBL" id="MEX5730245.1"/>
    </source>
</evidence>
<keyword evidence="2" id="KW-0472">Membrane</keyword>
<keyword evidence="2" id="KW-0812">Transmembrane</keyword>
<comment type="similarity">
    <text evidence="1 2">Belongs to the outer membrane factor (OMF) (TC 1.B.17) family.</text>
</comment>
<keyword evidence="2" id="KW-0564">Palmitate</keyword>
<dbReference type="InterPro" id="IPR003423">
    <property type="entry name" value="OMP_efflux"/>
</dbReference>
<evidence type="ECO:0000313" key="5">
    <source>
        <dbReference type="Proteomes" id="UP001560019"/>
    </source>
</evidence>
<dbReference type="PANTHER" id="PTHR30203">
    <property type="entry name" value="OUTER MEMBRANE CATION EFFLUX PROTEIN"/>
    <property type="match status" value="1"/>
</dbReference>
<dbReference type="InterPro" id="IPR010131">
    <property type="entry name" value="MdtP/NodT-like"/>
</dbReference>
<gene>
    <name evidence="4" type="ORF">Ga0609869_003598</name>
</gene>
<sequence>MTGRPQIRRRAAPVRGVRGALALGGALVLSGCMAPTPYDAPRFPFRAAYKDAPQARPVLLSNAAWWQRLEDPVLDALVARALAGNLSIKSARARLQEARASRAAVPGNATLTSSAALNAEGTDDRGPDGVGELDLGLNWLLDPYGGRAAERRAADARIEVADAETDAARLLVLSDIARAYLDLRYRQRLLALRSTELAGRRRTLGLTRDLASASSATRLDIARAEARVAEIQAEIPQVRADIASAKAQIAVLAGSRPGALEIGLAPGPQPRAGLAPEMGIPADLMRNRPDIRIAERRYYAAVAEIDVARAALYPSLSLTGEITLNALEGGQGAAAYVLGPALRFPALPTGAASAAVLAGHARARQAHLEWSSTVLGALRDVETALVDYRAGTEALSAAARAARLYGEAVTLTRAVFDRGEATLSDLIDAENDVSDANDRLALTLYRQALAFVDLNVQLGSGSAIEGSNPAPEG</sequence>
<dbReference type="PROSITE" id="PS51257">
    <property type="entry name" value="PROKAR_LIPOPROTEIN"/>
    <property type="match status" value="1"/>
</dbReference>
<name>A0ABV3XY14_9RHOB</name>
<dbReference type="Gene3D" id="1.20.1600.10">
    <property type="entry name" value="Outer membrane efflux proteins (OEP)"/>
    <property type="match status" value="1"/>
</dbReference>
<dbReference type="Proteomes" id="UP001560019">
    <property type="component" value="Unassembled WGS sequence"/>
</dbReference>
<dbReference type="PANTHER" id="PTHR30203:SF25">
    <property type="entry name" value="OUTER MEMBRANE PROTEIN-RELATED"/>
    <property type="match status" value="1"/>
</dbReference>
<organism evidence="4 5">
    <name type="scientific">Rhodovulum iodosum</name>
    <dbReference type="NCBI Taxonomy" id="68291"/>
    <lineage>
        <taxon>Bacteria</taxon>
        <taxon>Pseudomonadati</taxon>
        <taxon>Pseudomonadota</taxon>
        <taxon>Alphaproteobacteria</taxon>
        <taxon>Rhodobacterales</taxon>
        <taxon>Paracoccaceae</taxon>
        <taxon>Rhodovulum</taxon>
    </lineage>
</organism>
<dbReference type="RefSeq" id="WP_125403187.1">
    <property type="nucleotide sequence ID" value="NZ_JBEHHI010000005.1"/>
</dbReference>
<dbReference type="Gene3D" id="2.20.200.10">
    <property type="entry name" value="Outer membrane efflux proteins (OEP)"/>
    <property type="match status" value="1"/>
</dbReference>
<evidence type="ECO:0000256" key="2">
    <source>
        <dbReference type="RuleBase" id="RU362097"/>
    </source>
</evidence>
<evidence type="ECO:0000256" key="1">
    <source>
        <dbReference type="ARBA" id="ARBA00007613"/>
    </source>
</evidence>
<feature type="coiled-coil region" evidence="3">
    <location>
        <begin position="221"/>
        <end position="248"/>
    </location>
</feature>
<evidence type="ECO:0000256" key="3">
    <source>
        <dbReference type="SAM" id="Coils"/>
    </source>
</evidence>
<protein>
    <submittedName>
        <fullName evidence="4">Multidrug efflux system outer membrane protein</fullName>
    </submittedName>
</protein>
<dbReference type="SUPFAM" id="SSF56954">
    <property type="entry name" value="Outer membrane efflux proteins (OEP)"/>
    <property type="match status" value="1"/>
</dbReference>
<keyword evidence="2" id="KW-1134">Transmembrane beta strand</keyword>
<proteinExistence type="inferred from homology"/>
<comment type="subcellular location">
    <subcellularLocation>
        <location evidence="2">Cell membrane</location>
        <topology evidence="2">Lipid-anchor</topology>
    </subcellularLocation>
</comment>
<accession>A0ABV3XY14</accession>
<dbReference type="EMBL" id="JBEHHI010000005">
    <property type="protein sequence ID" value="MEX5730245.1"/>
    <property type="molecule type" value="Genomic_DNA"/>
</dbReference>
<dbReference type="Pfam" id="PF02321">
    <property type="entry name" value="OEP"/>
    <property type="match status" value="2"/>
</dbReference>